<dbReference type="Pfam" id="PF03031">
    <property type="entry name" value="NIF"/>
    <property type="match status" value="1"/>
</dbReference>
<dbReference type="PANTHER" id="PTHR23081:SF36">
    <property type="entry name" value="RNA POLYMERASE II SUBUNIT A C-TERMINAL DOMAIN PHOSPHATASE"/>
    <property type="match status" value="1"/>
</dbReference>
<dbReference type="PROSITE" id="PS50172">
    <property type="entry name" value="BRCT"/>
    <property type="match status" value="1"/>
</dbReference>
<dbReference type="PANTHER" id="PTHR23081">
    <property type="entry name" value="RNA POLYMERASE II CTD PHOSPHATASE"/>
    <property type="match status" value="1"/>
</dbReference>
<feature type="compositionally biased region" description="Polar residues" evidence="7">
    <location>
        <begin position="357"/>
        <end position="366"/>
    </location>
</feature>
<dbReference type="InterPro" id="IPR015388">
    <property type="entry name" value="FCP1_C"/>
</dbReference>
<dbReference type="Pfam" id="PF09309">
    <property type="entry name" value="FCP1_C"/>
    <property type="match status" value="1"/>
</dbReference>
<keyword evidence="4" id="KW-0539">Nucleus</keyword>
<sequence length="672" mass="73124">MLHTRLRPHCKGFLEKIAKLYELHVFTFGSRLYAHTIADDKQRPDVRRPDCGFNSDGFRDFLFPSTLLFSQNVYFRCFLDPEKKLFSHRILSRDECIDPFSKTGNLRNLFPCGDSMVCIIDDREDVWKFAPNLITVKKYVYFQGIGDINAPSGSREPQARRRASASPKGADATGQPPSVKDPEEGRQVSGVEQSNGLGKPTRELNGGPGPRGGWPCPGQEEERGAWPAARTPSADGRGPLAGTQQHGRTPPEKRPVRGPVGPDPDPDVPSDSGSSSESEGRPSPIPSDGESGEKRTRRKPPATRHAGDVAAQGGPPGASPCVEPGPGVQAAVQGEGERDGLCGLGGGCADRREAETESQNSEQSGITVGESLDQSAEEEEEEEDADADDHLVHLEEILARVHSAYYARYDRFLRGETQEAPDIRKIVPELRSRVLADVAIIFSGLHPTNFPIEKTREHYHATALGARILTQLVLDPDNPDRATHLIAARAGPLLFPPPQALTTDQWPTAAPSRVRVPAGTEKVRQAQDCGQLHVVNPDWLWSCLERWDKVEERLFPLRGDQAKSQREDGPAAFPDRQGLLPTTLFHPTPVHPKAPPGPEVRIYDASTGKLIRKGAAGPGPPGSLPVHAELSSFRSVPAATPRRASRERLCSVAPALRSQVTLRALVAVAVGK</sequence>
<dbReference type="Proteomes" id="UP001159641">
    <property type="component" value="Unassembled WGS sequence"/>
</dbReference>
<name>A0AB34GUT2_ESCRO</name>
<feature type="domain" description="FCP1 homology" evidence="9">
    <location>
        <begin position="1"/>
        <end position="162"/>
    </location>
</feature>
<protein>
    <recommendedName>
        <fullName evidence="2">protein-serine/threonine phosphatase</fullName>
        <ecNumber evidence="2">3.1.3.16</ecNumber>
    </recommendedName>
</protein>
<evidence type="ECO:0000256" key="7">
    <source>
        <dbReference type="SAM" id="MobiDB-lite"/>
    </source>
</evidence>
<dbReference type="InterPro" id="IPR004274">
    <property type="entry name" value="FCP1_dom"/>
</dbReference>
<dbReference type="CDD" id="cd07521">
    <property type="entry name" value="HAD_FCP1-like"/>
    <property type="match status" value="1"/>
</dbReference>
<dbReference type="Gene3D" id="3.40.50.10190">
    <property type="entry name" value="BRCT domain"/>
    <property type="match status" value="1"/>
</dbReference>
<proteinExistence type="predicted"/>
<evidence type="ECO:0000256" key="2">
    <source>
        <dbReference type="ARBA" id="ARBA00013081"/>
    </source>
</evidence>
<accession>A0AB34GUT2</accession>
<dbReference type="SUPFAM" id="SSF52113">
    <property type="entry name" value="BRCT domain"/>
    <property type="match status" value="1"/>
</dbReference>
<evidence type="ECO:0000256" key="1">
    <source>
        <dbReference type="ARBA" id="ARBA00004123"/>
    </source>
</evidence>
<comment type="catalytic activity">
    <reaction evidence="5">
        <text>O-phospho-L-seryl-[protein] + H2O = L-seryl-[protein] + phosphate</text>
        <dbReference type="Rhea" id="RHEA:20629"/>
        <dbReference type="Rhea" id="RHEA-COMP:9863"/>
        <dbReference type="Rhea" id="RHEA-COMP:11604"/>
        <dbReference type="ChEBI" id="CHEBI:15377"/>
        <dbReference type="ChEBI" id="CHEBI:29999"/>
        <dbReference type="ChEBI" id="CHEBI:43474"/>
        <dbReference type="ChEBI" id="CHEBI:83421"/>
        <dbReference type="EC" id="3.1.3.16"/>
    </reaction>
</comment>
<dbReference type="PROSITE" id="PS50969">
    <property type="entry name" value="FCP1"/>
    <property type="match status" value="1"/>
</dbReference>
<comment type="catalytic activity">
    <reaction evidence="6">
        <text>O-phospho-L-threonyl-[protein] + H2O = L-threonyl-[protein] + phosphate</text>
        <dbReference type="Rhea" id="RHEA:47004"/>
        <dbReference type="Rhea" id="RHEA-COMP:11060"/>
        <dbReference type="Rhea" id="RHEA-COMP:11605"/>
        <dbReference type="ChEBI" id="CHEBI:15377"/>
        <dbReference type="ChEBI" id="CHEBI:30013"/>
        <dbReference type="ChEBI" id="CHEBI:43474"/>
        <dbReference type="ChEBI" id="CHEBI:61977"/>
        <dbReference type="EC" id="3.1.3.16"/>
    </reaction>
</comment>
<feature type="compositionally biased region" description="Acidic residues" evidence="7">
    <location>
        <begin position="375"/>
        <end position="387"/>
    </location>
</feature>
<reference evidence="10 11" key="1">
    <citation type="submission" date="2022-11" db="EMBL/GenBank/DDBJ databases">
        <title>Whole genome sequence of Eschrichtius robustus ER-17-0199.</title>
        <authorList>
            <person name="Bruniche-Olsen A."/>
            <person name="Black A.N."/>
            <person name="Fields C.J."/>
            <person name="Walden K."/>
            <person name="Dewoody J.A."/>
        </authorList>
    </citation>
    <scope>NUCLEOTIDE SEQUENCE [LARGE SCALE GENOMIC DNA]</scope>
    <source>
        <strain evidence="10">ER-17-0199</strain>
        <tissue evidence="10">Blubber</tissue>
    </source>
</reference>
<evidence type="ECO:0000259" key="8">
    <source>
        <dbReference type="PROSITE" id="PS50172"/>
    </source>
</evidence>
<evidence type="ECO:0000256" key="5">
    <source>
        <dbReference type="ARBA" id="ARBA00047761"/>
    </source>
</evidence>
<dbReference type="Gene3D" id="3.40.50.1000">
    <property type="entry name" value="HAD superfamily/HAD-like"/>
    <property type="match status" value="2"/>
</dbReference>
<feature type="region of interest" description="Disordered" evidence="7">
    <location>
        <begin position="150"/>
        <end position="388"/>
    </location>
</feature>
<dbReference type="InterPro" id="IPR001357">
    <property type="entry name" value="BRCT_dom"/>
</dbReference>
<organism evidence="10 11">
    <name type="scientific">Eschrichtius robustus</name>
    <name type="common">California gray whale</name>
    <name type="synonym">Eschrichtius gibbosus</name>
    <dbReference type="NCBI Taxonomy" id="9764"/>
    <lineage>
        <taxon>Eukaryota</taxon>
        <taxon>Metazoa</taxon>
        <taxon>Chordata</taxon>
        <taxon>Craniata</taxon>
        <taxon>Vertebrata</taxon>
        <taxon>Euteleostomi</taxon>
        <taxon>Mammalia</taxon>
        <taxon>Eutheria</taxon>
        <taxon>Laurasiatheria</taxon>
        <taxon>Artiodactyla</taxon>
        <taxon>Whippomorpha</taxon>
        <taxon>Cetacea</taxon>
        <taxon>Mysticeti</taxon>
        <taxon>Eschrichtiidae</taxon>
        <taxon>Eschrichtius</taxon>
    </lineage>
</organism>
<keyword evidence="3" id="KW-0378">Hydrolase</keyword>
<dbReference type="EC" id="3.1.3.16" evidence="2"/>
<dbReference type="CDD" id="cd17729">
    <property type="entry name" value="BRCT_CTDP1"/>
    <property type="match status" value="1"/>
</dbReference>
<comment type="subcellular location">
    <subcellularLocation>
        <location evidence="1">Nucleus</location>
    </subcellularLocation>
</comment>
<gene>
    <name evidence="10" type="ORF">J1605_010386</name>
</gene>
<comment type="caution">
    <text evidence="10">The sequence shown here is derived from an EMBL/GenBank/DDBJ whole genome shotgun (WGS) entry which is preliminary data.</text>
</comment>
<dbReference type="InterPro" id="IPR036412">
    <property type="entry name" value="HAD-like_sf"/>
</dbReference>
<dbReference type="GO" id="GO:0008420">
    <property type="term" value="F:RNA polymerase II CTD heptapeptide repeat phosphatase activity"/>
    <property type="evidence" value="ECO:0007669"/>
    <property type="project" value="InterPro"/>
</dbReference>
<evidence type="ECO:0000313" key="11">
    <source>
        <dbReference type="Proteomes" id="UP001159641"/>
    </source>
</evidence>
<dbReference type="GO" id="GO:0005634">
    <property type="term" value="C:nucleus"/>
    <property type="evidence" value="ECO:0007669"/>
    <property type="project" value="UniProtKB-SubCell"/>
</dbReference>
<keyword evidence="11" id="KW-1185">Reference proteome</keyword>
<evidence type="ECO:0000256" key="4">
    <source>
        <dbReference type="ARBA" id="ARBA00023242"/>
    </source>
</evidence>
<evidence type="ECO:0000313" key="10">
    <source>
        <dbReference type="EMBL" id="KAJ8782194.1"/>
    </source>
</evidence>
<dbReference type="SUPFAM" id="SSF56784">
    <property type="entry name" value="HAD-like"/>
    <property type="match status" value="1"/>
</dbReference>
<evidence type="ECO:0000256" key="6">
    <source>
        <dbReference type="ARBA" id="ARBA00048336"/>
    </source>
</evidence>
<dbReference type="InterPro" id="IPR036420">
    <property type="entry name" value="BRCT_dom_sf"/>
</dbReference>
<dbReference type="AlphaFoldDB" id="A0AB34GUT2"/>
<feature type="domain" description="BRCT" evidence="8">
    <location>
        <begin position="430"/>
        <end position="557"/>
    </location>
</feature>
<evidence type="ECO:0000259" key="9">
    <source>
        <dbReference type="PROSITE" id="PS50969"/>
    </source>
</evidence>
<dbReference type="SMART" id="SM00577">
    <property type="entry name" value="CPDc"/>
    <property type="match status" value="1"/>
</dbReference>
<evidence type="ECO:0000256" key="3">
    <source>
        <dbReference type="ARBA" id="ARBA00022801"/>
    </source>
</evidence>
<dbReference type="InterPro" id="IPR039189">
    <property type="entry name" value="Fcp1"/>
</dbReference>
<dbReference type="InterPro" id="IPR023214">
    <property type="entry name" value="HAD_sf"/>
</dbReference>
<dbReference type="EMBL" id="JAIQCJ010002123">
    <property type="protein sequence ID" value="KAJ8782194.1"/>
    <property type="molecule type" value="Genomic_DNA"/>
</dbReference>